<dbReference type="KEGG" id="mpt:Mpe_B0261"/>
<accession>A2SN97</accession>
<evidence type="ECO:0008006" key="4">
    <source>
        <dbReference type="Google" id="ProtNLM"/>
    </source>
</evidence>
<name>A2SN97_METPP</name>
<proteinExistence type="predicted"/>
<dbReference type="HOGENOM" id="CLU_1584575_0_0_4"/>
<keyword evidence="1" id="KW-1133">Transmembrane helix</keyword>
<evidence type="ECO:0000313" key="3">
    <source>
        <dbReference type="Proteomes" id="UP000000366"/>
    </source>
</evidence>
<sequence length="168" mass="18051">MKPTTISGKIVFSGEGTVDGELYNYGPLEIQTADGLVELPQVVVHKTVQRALTVGSTVALSVSESTDKQGKPMALIWGAYDYSSKRAFFNEEMTQVASSFKSQLAFGIVMTLVGLLFFVVPGLLIGWQVLKAMDKAKQMPTADEMRAHVNELSATPQPSIGAKEPVAA</sequence>
<evidence type="ECO:0000256" key="1">
    <source>
        <dbReference type="SAM" id="Phobius"/>
    </source>
</evidence>
<evidence type="ECO:0000313" key="2">
    <source>
        <dbReference type="EMBL" id="ABM97036.1"/>
    </source>
</evidence>
<dbReference type="Proteomes" id="UP000000366">
    <property type="component" value="Plasmid RPME01"/>
</dbReference>
<protein>
    <recommendedName>
        <fullName evidence="4">Transmembrane protein</fullName>
    </recommendedName>
</protein>
<reference evidence="2 3" key="1">
    <citation type="journal article" date="2007" name="J. Bacteriol.">
        <title>Whole-genome analysis of the methyl tert-butyl ether-degrading beta-proteobacterium Methylibium petroleiphilum PM1.</title>
        <authorList>
            <person name="Kane S.R."/>
            <person name="Chakicherla A.Y."/>
            <person name="Chain P.S.G."/>
            <person name="Schmidt R."/>
            <person name="Shin M.W."/>
            <person name="Legler T.C."/>
            <person name="Scow K.M."/>
            <person name="Larimer F.W."/>
            <person name="Lucas S.M."/>
            <person name="Richardson P.M."/>
            <person name="Hristova K.R."/>
        </authorList>
    </citation>
    <scope>NUCLEOTIDE SEQUENCE [LARGE SCALE GENOMIC DNA]</scope>
    <source>
        <strain evidence="3">ATCC BAA-1232 / LMG 22953 / PM1</strain>
        <plasmid evidence="2 3">RPME01</plasmid>
    </source>
</reference>
<dbReference type="AlphaFoldDB" id="A2SN97"/>
<organism evidence="2 3">
    <name type="scientific">Methylibium petroleiphilum (strain ATCC BAA-1232 / LMG 22953 / PM1)</name>
    <dbReference type="NCBI Taxonomy" id="420662"/>
    <lineage>
        <taxon>Bacteria</taxon>
        <taxon>Pseudomonadati</taxon>
        <taxon>Pseudomonadota</taxon>
        <taxon>Betaproteobacteria</taxon>
        <taxon>Burkholderiales</taxon>
        <taxon>Sphaerotilaceae</taxon>
        <taxon>Methylibium</taxon>
    </lineage>
</organism>
<gene>
    <name evidence="2" type="ordered locus">Mpe_B0261</name>
</gene>
<dbReference type="EMBL" id="CP000556">
    <property type="protein sequence ID" value="ABM97036.1"/>
    <property type="molecule type" value="Genomic_DNA"/>
</dbReference>
<feature type="transmembrane region" description="Helical" evidence="1">
    <location>
        <begin position="104"/>
        <end position="130"/>
    </location>
</feature>
<keyword evidence="1" id="KW-0472">Membrane</keyword>
<geneLocation type="plasmid" evidence="2 3">
    <name>RPME01</name>
</geneLocation>
<keyword evidence="2" id="KW-0614">Plasmid</keyword>
<keyword evidence="1" id="KW-0812">Transmembrane</keyword>
<keyword evidence="3" id="KW-1185">Reference proteome</keyword>
<dbReference type="RefSeq" id="WP_011831624.1">
    <property type="nucleotide sequence ID" value="NC_008826.1"/>
</dbReference>